<name>A0A449G5I3_NOCFR</name>
<reference evidence="5" key="1">
    <citation type="submission" date="2019-02" db="EMBL/GenBank/DDBJ databases">
        <authorList>
            <consortium name="Pathogen Informatics"/>
        </authorList>
    </citation>
    <scope>NUCLEOTIDE SEQUENCE</scope>
    <source>
        <strain evidence="5">3012STDY6733949</strain>
    </source>
</reference>
<feature type="region of interest" description="Disordered" evidence="2">
    <location>
        <begin position="107"/>
        <end position="130"/>
    </location>
</feature>
<dbReference type="InterPro" id="IPR024412">
    <property type="entry name" value="Lsr2_dim_dom"/>
</dbReference>
<dbReference type="RefSeq" id="WP_137355129.1">
    <property type="nucleotide sequence ID" value="NZ_CAACYE020000006.1"/>
</dbReference>
<organism evidence="5">
    <name type="scientific">Nocardia farcinica</name>
    <dbReference type="NCBI Taxonomy" id="37329"/>
    <lineage>
        <taxon>Bacteria</taxon>
        <taxon>Bacillati</taxon>
        <taxon>Actinomycetota</taxon>
        <taxon>Actinomycetes</taxon>
        <taxon>Mycobacteriales</taxon>
        <taxon>Nocardiaceae</taxon>
        <taxon>Nocardia</taxon>
    </lineage>
</organism>
<evidence type="ECO:0000256" key="1">
    <source>
        <dbReference type="ARBA" id="ARBA00023125"/>
    </source>
</evidence>
<dbReference type="GO" id="GO:0003677">
    <property type="term" value="F:DNA binding"/>
    <property type="evidence" value="ECO:0007669"/>
    <property type="project" value="UniProtKB-KW"/>
</dbReference>
<feature type="domain" description="Lsr2 DNA-binding" evidence="4">
    <location>
        <begin position="75"/>
        <end position="108"/>
    </location>
</feature>
<proteinExistence type="predicted"/>
<protein>
    <submittedName>
        <fullName evidence="5">Lsr2</fullName>
    </submittedName>
</protein>
<evidence type="ECO:0000259" key="3">
    <source>
        <dbReference type="Pfam" id="PF11774"/>
    </source>
</evidence>
<dbReference type="Gene3D" id="3.30.60.230">
    <property type="entry name" value="Lsr2, dimerization domain"/>
    <property type="match status" value="1"/>
</dbReference>
<dbReference type="InterPro" id="IPR036625">
    <property type="entry name" value="E3-bd_dom_sf"/>
</dbReference>
<dbReference type="Gene3D" id="4.10.320.10">
    <property type="entry name" value="E3-binding domain"/>
    <property type="match status" value="1"/>
</dbReference>
<feature type="domain" description="Lsr2 dimerization" evidence="3">
    <location>
        <begin position="5"/>
        <end position="63"/>
    </location>
</feature>
<dbReference type="EMBL" id="CAACYE010000002">
    <property type="protein sequence ID" value="VFA81002.1"/>
    <property type="molecule type" value="Genomic_DNA"/>
</dbReference>
<dbReference type="AlphaFoldDB" id="A0A449G5I3"/>
<dbReference type="InterPro" id="IPR042261">
    <property type="entry name" value="Lsr2-like_dimerization"/>
</dbReference>
<gene>
    <name evidence="5" type="primary">lsr2_1</name>
    <name evidence="5" type="ORF">NCTC1935_00027</name>
</gene>
<accession>A0A449G5I3</accession>
<dbReference type="Pfam" id="PF11774">
    <property type="entry name" value="Lsr2"/>
    <property type="match status" value="1"/>
</dbReference>
<dbReference type="InterPro" id="IPR055370">
    <property type="entry name" value="Lsr2_DNA-bd"/>
</dbReference>
<sequence length="130" mass="14391">MAKRQRLVVDMTDDLTGETIPEGQGGTVTFGYAGTNYELELSDENRKQLEALLQPYRDAARVVKATAPKRARSGEPDAATIRKWARERGIDVPARGRIHPDIVAAYKARDKQEPATGEDGQHHSQERAHG</sequence>
<evidence type="ECO:0000259" key="4">
    <source>
        <dbReference type="Pfam" id="PF23359"/>
    </source>
</evidence>
<dbReference type="Pfam" id="PF23359">
    <property type="entry name" value="Lsr2_DNA-bd"/>
    <property type="match status" value="1"/>
</dbReference>
<dbReference type="GO" id="GO:0016746">
    <property type="term" value="F:acyltransferase activity"/>
    <property type="evidence" value="ECO:0007669"/>
    <property type="project" value="InterPro"/>
</dbReference>
<evidence type="ECO:0000313" key="5">
    <source>
        <dbReference type="EMBL" id="VFA81002.1"/>
    </source>
</evidence>
<evidence type="ECO:0000256" key="2">
    <source>
        <dbReference type="SAM" id="MobiDB-lite"/>
    </source>
</evidence>
<keyword evidence="1" id="KW-0238">DNA-binding</keyword>